<sequence>MKFGPLKIQNRNMASAENQPNQEQVPMTMIYLTLALSLIGLAGNAFIILATVVTRNLQNRCNILICILAIADLAVCIYLITHRVIAFFSRYSKLPKVLYVCLILLVLIYAGLVTLNGYVDSSDTIIPICLPPTAYNPSSRKIWIAGSLSIAILVIIVYGAAHIKCHRLNKQSLNEQSIEKIKHLLNSLSLIMGIYFTTWFLTVVALFVTEEVAGSLEEQFLESGIFDANVSSKYVAVLSTFASANSRTHNRTYKLLLKCYDFWKDKLRSVIEDIPKEHNILFTDLPHKLAGCFFINGDYYKALFCLRDAIRLDPTDIVSRTLAIKWAVYLGGCHTIEHLPPKFRIRKHLFSQIPSIKRQSRKNKVKRIAPVHCVCTIQIHLGFL</sequence>
<evidence type="ECO:0000259" key="7">
    <source>
        <dbReference type="PROSITE" id="PS50262"/>
    </source>
</evidence>
<evidence type="ECO:0000313" key="8">
    <source>
        <dbReference type="Proteomes" id="UP000095283"/>
    </source>
</evidence>
<keyword evidence="8" id="KW-1185">Reference proteome</keyword>
<dbReference type="InterPro" id="IPR019424">
    <property type="entry name" value="7TM_GPCR_Srsx"/>
</dbReference>
<dbReference type="SMART" id="SM01381">
    <property type="entry name" value="7TM_GPCR_Srsx"/>
    <property type="match status" value="1"/>
</dbReference>
<accession>A0A1I7XJI0</accession>
<feature type="transmembrane region" description="Helical" evidence="6">
    <location>
        <begin position="62"/>
        <end position="85"/>
    </location>
</feature>
<feature type="repeat" description="TPR" evidence="5">
    <location>
        <begin position="283"/>
        <end position="316"/>
    </location>
</feature>
<keyword evidence="3 6" id="KW-1133">Transmembrane helix</keyword>
<keyword evidence="2 6" id="KW-0812">Transmembrane</keyword>
<dbReference type="GO" id="GO:0004930">
    <property type="term" value="F:G protein-coupled receptor activity"/>
    <property type="evidence" value="ECO:0007669"/>
    <property type="project" value="InterPro"/>
</dbReference>
<dbReference type="PRINTS" id="PR00237">
    <property type="entry name" value="GPCRRHODOPSN"/>
</dbReference>
<evidence type="ECO:0000256" key="6">
    <source>
        <dbReference type="SAM" id="Phobius"/>
    </source>
</evidence>
<name>A0A1I7XJI0_HETBA</name>
<dbReference type="PANTHER" id="PTHR23360">
    <property type="entry name" value="G-PROTEIN COUPLED RECEPTORS FAMILY 1 PROFILE DOMAIN-CONTAINING PROTEIN-RELATED"/>
    <property type="match status" value="1"/>
</dbReference>
<evidence type="ECO:0000256" key="2">
    <source>
        <dbReference type="ARBA" id="ARBA00022692"/>
    </source>
</evidence>
<dbReference type="CDD" id="cd00637">
    <property type="entry name" value="7tm_classA_rhodopsin-like"/>
    <property type="match status" value="1"/>
</dbReference>
<evidence type="ECO:0000256" key="5">
    <source>
        <dbReference type="PROSITE-ProRule" id="PRU00339"/>
    </source>
</evidence>
<dbReference type="InterPro" id="IPR017452">
    <property type="entry name" value="GPCR_Rhodpsn_7TM"/>
</dbReference>
<evidence type="ECO:0000256" key="4">
    <source>
        <dbReference type="ARBA" id="ARBA00023136"/>
    </source>
</evidence>
<dbReference type="PANTHER" id="PTHR23360:SF16">
    <property type="entry name" value="G-PROTEIN COUPLED RECEPTORS FAMILY 1 PROFILE DOMAIN-CONTAINING PROTEIN"/>
    <property type="match status" value="1"/>
</dbReference>
<dbReference type="SUPFAM" id="SSF81321">
    <property type="entry name" value="Family A G protein-coupled receptor-like"/>
    <property type="match status" value="1"/>
</dbReference>
<proteinExistence type="predicted"/>
<dbReference type="Proteomes" id="UP000095283">
    <property type="component" value="Unplaced"/>
</dbReference>
<feature type="transmembrane region" description="Helical" evidence="6">
    <location>
        <begin position="29"/>
        <end position="50"/>
    </location>
</feature>
<dbReference type="Pfam" id="PF10320">
    <property type="entry name" value="7TM_GPCR_Srsx"/>
    <property type="match status" value="1"/>
</dbReference>
<reference evidence="9" key="1">
    <citation type="submission" date="2016-11" db="UniProtKB">
        <authorList>
            <consortium name="WormBaseParasite"/>
        </authorList>
    </citation>
    <scope>IDENTIFICATION</scope>
</reference>
<evidence type="ECO:0000256" key="1">
    <source>
        <dbReference type="ARBA" id="ARBA00004370"/>
    </source>
</evidence>
<comment type="subcellular location">
    <subcellularLocation>
        <location evidence="1">Membrane</location>
    </subcellularLocation>
</comment>
<dbReference type="AlphaFoldDB" id="A0A1I7XJI0"/>
<evidence type="ECO:0000256" key="3">
    <source>
        <dbReference type="ARBA" id="ARBA00022989"/>
    </source>
</evidence>
<evidence type="ECO:0000313" key="9">
    <source>
        <dbReference type="WBParaSite" id="Hba_17476"/>
    </source>
</evidence>
<dbReference type="InterPro" id="IPR000276">
    <property type="entry name" value="GPCR_Rhodpsn"/>
</dbReference>
<dbReference type="GO" id="GO:0016020">
    <property type="term" value="C:membrane"/>
    <property type="evidence" value="ECO:0007669"/>
    <property type="project" value="UniProtKB-SubCell"/>
</dbReference>
<dbReference type="WBParaSite" id="Hba_17476">
    <property type="protein sequence ID" value="Hba_17476"/>
    <property type="gene ID" value="Hba_17476"/>
</dbReference>
<protein>
    <submittedName>
        <fullName evidence="9">G_PROTEIN_RECEP_F1_2 domain-containing protein</fullName>
    </submittedName>
</protein>
<feature type="transmembrane region" description="Helical" evidence="6">
    <location>
        <begin position="142"/>
        <end position="163"/>
    </location>
</feature>
<dbReference type="InterPro" id="IPR019734">
    <property type="entry name" value="TPR_rpt"/>
</dbReference>
<dbReference type="Gene3D" id="1.20.1070.10">
    <property type="entry name" value="Rhodopsin 7-helix transmembrane proteins"/>
    <property type="match status" value="1"/>
</dbReference>
<organism evidence="8 9">
    <name type="scientific">Heterorhabditis bacteriophora</name>
    <name type="common">Entomopathogenic nematode worm</name>
    <dbReference type="NCBI Taxonomy" id="37862"/>
    <lineage>
        <taxon>Eukaryota</taxon>
        <taxon>Metazoa</taxon>
        <taxon>Ecdysozoa</taxon>
        <taxon>Nematoda</taxon>
        <taxon>Chromadorea</taxon>
        <taxon>Rhabditida</taxon>
        <taxon>Rhabditina</taxon>
        <taxon>Rhabditomorpha</taxon>
        <taxon>Strongyloidea</taxon>
        <taxon>Heterorhabditidae</taxon>
        <taxon>Heterorhabditis</taxon>
    </lineage>
</organism>
<feature type="transmembrane region" description="Helical" evidence="6">
    <location>
        <begin position="184"/>
        <end position="208"/>
    </location>
</feature>
<feature type="domain" description="G-protein coupled receptors family 1 profile" evidence="7">
    <location>
        <begin position="43"/>
        <end position="107"/>
    </location>
</feature>
<dbReference type="PROSITE" id="PS50262">
    <property type="entry name" value="G_PROTEIN_RECEP_F1_2"/>
    <property type="match status" value="1"/>
</dbReference>
<keyword evidence="4 6" id="KW-0472">Membrane</keyword>
<dbReference type="InterPro" id="IPR047130">
    <property type="entry name" value="7TM_GPCR_Srsx_nematod"/>
</dbReference>
<feature type="transmembrane region" description="Helical" evidence="6">
    <location>
        <begin position="97"/>
        <end position="118"/>
    </location>
</feature>
<dbReference type="PROSITE" id="PS50005">
    <property type="entry name" value="TPR"/>
    <property type="match status" value="1"/>
</dbReference>
<keyword evidence="5" id="KW-0802">TPR repeat</keyword>